<evidence type="ECO:0000256" key="3">
    <source>
        <dbReference type="ARBA" id="ARBA00022741"/>
    </source>
</evidence>
<dbReference type="InterPro" id="IPR003593">
    <property type="entry name" value="AAA+_ATPase"/>
</dbReference>
<dbReference type="Pfam" id="PF00005">
    <property type="entry name" value="ABC_tran"/>
    <property type="match status" value="1"/>
</dbReference>
<feature type="transmembrane region" description="Helical" evidence="6">
    <location>
        <begin position="404"/>
        <end position="422"/>
    </location>
</feature>
<evidence type="ECO:0000313" key="8">
    <source>
        <dbReference type="EMBL" id="GHB71432.1"/>
    </source>
</evidence>
<keyword evidence="6" id="KW-1133">Transmembrane helix</keyword>
<keyword evidence="9" id="KW-1185">Reference proteome</keyword>
<name>A0ABQ3EXF4_9ACTN</name>
<evidence type="ECO:0000256" key="2">
    <source>
        <dbReference type="ARBA" id="ARBA00022448"/>
    </source>
</evidence>
<feature type="domain" description="ABC transporter" evidence="7">
    <location>
        <begin position="1"/>
        <end position="210"/>
    </location>
</feature>
<keyword evidence="3" id="KW-0547">Nucleotide-binding</keyword>
<accession>A0ABQ3EXF4</accession>
<protein>
    <submittedName>
        <fullName evidence="8">ABC transporter</fullName>
    </submittedName>
</protein>
<dbReference type="Gene3D" id="3.40.50.300">
    <property type="entry name" value="P-loop containing nucleotide triphosphate hydrolases"/>
    <property type="match status" value="1"/>
</dbReference>
<evidence type="ECO:0000313" key="9">
    <source>
        <dbReference type="Proteomes" id="UP000642673"/>
    </source>
</evidence>
<feature type="region of interest" description="Disordered" evidence="5">
    <location>
        <begin position="273"/>
        <end position="297"/>
    </location>
</feature>
<organism evidence="8 9">
    <name type="scientific">Streptomyces cirratus</name>
    <dbReference type="NCBI Taxonomy" id="68187"/>
    <lineage>
        <taxon>Bacteria</taxon>
        <taxon>Bacillati</taxon>
        <taxon>Actinomycetota</taxon>
        <taxon>Actinomycetes</taxon>
        <taxon>Kitasatosporales</taxon>
        <taxon>Streptomycetaceae</taxon>
        <taxon>Streptomyces</taxon>
    </lineage>
</organism>
<comment type="caution">
    <text evidence="8">The sequence shown here is derived from an EMBL/GenBank/DDBJ whole genome shotgun (WGS) entry which is preliminary data.</text>
</comment>
<sequence>MDDLTFEARPGCVTALLGEPGSGKTTALRLMLGLEPGRGVTYFRGRLLHQLPHPGREVGVLLGDVPGNPSRTVRNQLRMLCAAAGVPAARADTMLEVVGIAGLRDHRLGSLSRAMERRFALAAALLADPCTLLLDEPAAELSPRERNWLYGLLRRHASLGGAVLFTTDDAKEAARGADRVVSIEAGRLVADQDAADFARTRLRPRVAVRTPHAARLADVLGREARAARRAVEIVAESGTRLSVYGSNCAEVGEAAFRNGVLVHQLADETGDVGDAGDAGAPARPVPQARTEARATDARAEVRIDARAETRKEAGQQAGQQVGHQAGQQVAPEARAAHGFPGGPELSAGAWAETWSATESAHDLPPVPGDTQGGGPVASAVRRVGGPLRPLRYELLRVFGTATPWLTATVVIAASAITAVLLARSGAAPRDRILAAWPDLLPLPPAALGAGLLGALAFGEEYRYPALAAARGTVPRRLGLLTAKLGVCSVLALLIGALALFADACAVGLVFGAAPLRSPAQWIAPAVGWAGLLMGCSWAGVLASAVFRSTAAGLAAVLAVPVAVVPLVRKALAGPSAYPVDGIVSRLRGMSAAHWPPEADRFVLGVLRMMAQPVGTALVLSLIVLLCAYGFTGLRSRVRW</sequence>
<dbReference type="InterPro" id="IPR003439">
    <property type="entry name" value="ABC_transporter-like_ATP-bd"/>
</dbReference>
<keyword evidence="4" id="KW-0067">ATP-binding</keyword>
<dbReference type="PANTHER" id="PTHR43335:SF4">
    <property type="entry name" value="ABC TRANSPORTER, ATP-BINDING PROTEIN"/>
    <property type="match status" value="1"/>
</dbReference>
<dbReference type="InterPro" id="IPR027417">
    <property type="entry name" value="P-loop_NTPase"/>
</dbReference>
<dbReference type="Proteomes" id="UP000642673">
    <property type="component" value="Unassembled WGS sequence"/>
</dbReference>
<evidence type="ECO:0000256" key="4">
    <source>
        <dbReference type="ARBA" id="ARBA00022840"/>
    </source>
</evidence>
<evidence type="ECO:0000256" key="1">
    <source>
        <dbReference type="ARBA" id="ARBA00005417"/>
    </source>
</evidence>
<keyword evidence="6" id="KW-0812">Transmembrane</keyword>
<proteinExistence type="inferred from homology"/>
<feature type="transmembrane region" description="Helical" evidence="6">
    <location>
        <begin position="521"/>
        <end position="542"/>
    </location>
</feature>
<evidence type="ECO:0000256" key="6">
    <source>
        <dbReference type="SAM" id="Phobius"/>
    </source>
</evidence>
<dbReference type="SUPFAM" id="SSF52540">
    <property type="entry name" value="P-loop containing nucleoside triphosphate hydrolases"/>
    <property type="match status" value="1"/>
</dbReference>
<dbReference type="SMART" id="SM00382">
    <property type="entry name" value="AAA"/>
    <property type="match status" value="1"/>
</dbReference>
<feature type="transmembrane region" description="Helical" evidence="6">
    <location>
        <begin position="484"/>
        <end position="509"/>
    </location>
</feature>
<feature type="transmembrane region" description="Helical" evidence="6">
    <location>
        <begin position="549"/>
        <end position="567"/>
    </location>
</feature>
<comment type="similarity">
    <text evidence="1">Belongs to the ABC transporter superfamily.</text>
</comment>
<dbReference type="PROSITE" id="PS50893">
    <property type="entry name" value="ABC_TRANSPORTER_2"/>
    <property type="match status" value="1"/>
</dbReference>
<keyword evidence="2" id="KW-0813">Transport</keyword>
<evidence type="ECO:0000259" key="7">
    <source>
        <dbReference type="PROSITE" id="PS50893"/>
    </source>
</evidence>
<dbReference type="PANTHER" id="PTHR43335">
    <property type="entry name" value="ABC TRANSPORTER, ATP-BINDING PROTEIN"/>
    <property type="match status" value="1"/>
</dbReference>
<keyword evidence="6" id="KW-0472">Membrane</keyword>
<feature type="transmembrane region" description="Helical" evidence="6">
    <location>
        <begin position="613"/>
        <end position="633"/>
    </location>
</feature>
<evidence type="ECO:0000256" key="5">
    <source>
        <dbReference type="SAM" id="MobiDB-lite"/>
    </source>
</evidence>
<gene>
    <name evidence="8" type="ORF">GCM10010347_47130</name>
</gene>
<dbReference type="EMBL" id="BMVP01000010">
    <property type="protein sequence ID" value="GHB71432.1"/>
    <property type="molecule type" value="Genomic_DNA"/>
</dbReference>
<reference evidence="9" key="1">
    <citation type="journal article" date="2019" name="Int. J. Syst. Evol. Microbiol.">
        <title>The Global Catalogue of Microorganisms (GCM) 10K type strain sequencing project: providing services to taxonomists for standard genome sequencing and annotation.</title>
        <authorList>
            <consortium name="The Broad Institute Genomics Platform"/>
            <consortium name="The Broad Institute Genome Sequencing Center for Infectious Disease"/>
            <person name="Wu L."/>
            <person name="Ma J."/>
        </authorList>
    </citation>
    <scope>NUCLEOTIDE SEQUENCE [LARGE SCALE GENOMIC DNA]</scope>
    <source>
        <strain evidence="9">JCM 4738</strain>
    </source>
</reference>